<keyword evidence="3" id="KW-1185">Reference proteome</keyword>
<dbReference type="Proteomes" id="UP001175228">
    <property type="component" value="Unassembled WGS sequence"/>
</dbReference>
<reference evidence="2" key="1">
    <citation type="submission" date="2023-06" db="EMBL/GenBank/DDBJ databases">
        <authorList>
            <consortium name="Lawrence Berkeley National Laboratory"/>
            <person name="Ahrendt S."/>
            <person name="Sahu N."/>
            <person name="Indic B."/>
            <person name="Wong-Bajracharya J."/>
            <person name="Merenyi Z."/>
            <person name="Ke H.-M."/>
            <person name="Monk M."/>
            <person name="Kocsube S."/>
            <person name="Drula E."/>
            <person name="Lipzen A."/>
            <person name="Balint B."/>
            <person name="Henrissat B."/>
            <person name="Andreopoulos B."/>
            <person name="Martin F.M."/>
            <person name="Harder C.B."/>
            <person name="Rigling D."/>
            <person name="Ford K.L."/>
            <person name="Foster G.D."/>
            <person name="Pangilinan J."/>
            <person name="Papanicolaou A."/>
            <person name="Barry K."/>
            <person name="LaButti K."/>
            <person name="Viragh M."/>
            <person name="Koriabine M."/>
            <person name="Yan M."/>
            <person name="Riley R."/>
            <person name="Champramary S."/>
            <person name="Plett K.L."/>
            <person name="Tsai I.J."/>
            <person name="Slot J."/>
            <person name="Sipos G."/>
            <person name="Plett J."/>
            <person name="Nagy L.G."/>
            <person name="Grigoriev I.V."/>
        </authorList>
    </citation>
    <scope>NUCLEOTIDE SEQUENCE</scope>
    <source>
        <strain evidence="2">HWK02</strain>
    </source>
</reference>
<comment type="caution">
    <text evidence="2">The sequence shown here is derived from an EMBL/GenBank/DDBJ whole genome shotgun (WGS) entry which is preliminary data.</text>
</comment>
<organism evidence="2 3">
    <name type="scientific">Armillaria luteobubalina</name>
    <dbReference type="NCBI Taxonomy" id="153913"/>
    <lineage>
        <taxon>Eukaryota</taxon>
        <taxon>Fungi</taxon>
        <taxon>Dikarya</taxon>
        <taxon>Basidiomycota</taxon>
        <taxon>Agaricomycotina</taxon>
        <taxon>Agaricomycetes</taxon>
        <taxon>Agaricomycetidae</taxon>
        <taxon>Agaricales</taxon>
        <taxon>Marasmiineae</taxon>
        <taxon>Physalacriaceae</taxon>
        <taxon>Armillaria</taxon>
    </lineage>
</organism>
<proteinExistence type="predicted"/>
<gene>
    <name evidence="2" type="ORF">EDD18DRAFT_1164934</name>
</gene>
<dbReference type="EMBL" id="JAUEPU010000014">
    <property type="protein sequence ID" value="KAK0497011.1"/>
    <property type="molecule type" value="Genomic_DNA"/>
</dbReference>
<sequence>MTLAPPSLKGRYWQLAPPVDRYFAFSIDVEATLDLYCDGGDDVMKQKLEGIQNRQYAGYCTQIVVPDGERAKYHVINMRPVQQGLTKPHPRKPEHARPAMCIPILPATAHPTSREPLRVVNGPLPWDNCYHPTCYDYFVRVPMEWRDYLDSPFVYPSPVLDKAVVEDERYLEFLRAGLDDDRILRILDGQEDGPDTDDSSETDSQVCKTLLAKIPGITEPEEDTGFVPVLRIDHVLSNVPEISDPSRLHGDVDLFLSIVEEYQLARYGSVLLYPPEEPEFDDMSIPENFSMTYSLASSGSYSSLPEAMDSDPPDSHALDLSSVDESGEPEQLPVSAPGPKGKWRFRSLLRRVITDIVQFVKRSKFSTKL</sequence>
<evidence type="ECO:0000256" key="1">
    <source>
        <dbReference type="SAM" id="MobiDB-lite"/>
    </source>
</evidence>
<name>A0AA39Q6N3_9AGAR</name>
<feature type="region of interest" description="Disordered" evidence="1">
    <location>
        <begin position="302"/>
        <end position="339"/>
    </location>
</feature>
<protein>
    <submittedName>
        <fullName evidence="2">Uncharacterized protein</fullName>
    </submittedName>
</protein>
<dbReference type="AlphaFoldDB" id="A0AA39Q6N3"/>
<evidence type="ECO:0000313" key="2">
    <source>
        <dbReference type="EMBL" id="KAK0497011.1"/>
    </source>
</evidence>
<evidence type="ECO:0000313" key="3">
    <source>
        <dbReference type="Proteomes" id="UP001175228"/>
    </source>
</evidence>
<accession>A0AA39Q6N3</accession>